<dbReference type="SUPFAM" id="SSF103196">
    <property type="entry name" value="Roadblock/LC7 domain"/>
    <property type="match status" value="1"/>
</dbReference>
<organism evidence="2 3">
    <name type="scientific">Aquifex aeolicus</name>
    <dbReference type="NCBI Taxonomy" id="63363"/>
    <lineage>
        <taxon>Bacteria</taxon>
        <taxon>Pseudomonadati</taxon>
        <taxon>Aquificota</taxon>
        <taxon>Aquificia</taxon>
        <taxon>Aquificales</taxon>
        <taxon>Aquificaceae</taxon>
        <taxon>Aquifex</taxon>
    </lineage>
</organism>
<dbReference type="InterPro" id="IPR004942">
    <property type="entry name" value="Roadblock/LAMTOR2_dom"/>
</dbReference>
<dbReference type="AlphaFoldDB" id="A0A9D1CEY6"/>
<dbReference type="SMART" id="SM00960">
    <property type="entry name" value="Robl_LC7"/>
    <property type="match status" value="1"/>
</dbReference>
<dbReference type="Pfam" id="PF03259">
    <property type="entry name" value="Robl_LC7"/>
    <property type="match status" value="1"/>
</dbReference>
<evidence type="ECO:0000259" key="1">
    <source>
        <dbReference type="SMART" id="SM00960"/>
    </source>
</evidence>
<dbReference type="PANTHER" id="PTHR13323">
    <property type="entry name" value="LATE ENDOSOMAL/LYSOSOMAL MP1 INTERACTING PROTEIN"/>
    <property type="match status" value="1"/>
</dbReference>
<dbReference type="GO" id="GO:0005085">
    <property type="term" value="F:guanyl-nucleotide exchange factor activity"/>
    <property type="evidence" value="ECO:0007669"/>
    <property type="project" value="InterPro"/>
</dbReference>
<dbReference type="Proteomes" id="UP000606463">
    <property type="component" value="Unassembled WGS sequence"/>
</dbReference>
<dbReference type="GO" id="GO:0032008">
    <property type="term" value="P:positive regulation of TOR signaling"/>
    <property type="evidence" value="ECO:0007669"/>
    <property type="project" value="InterPro"/>
</dbReference>
<comment type="caution">
    <text evidence="2">The sequence shown here is derived from an EMBL/GenBank/DDBJ whole genome shotgun (WGS) entry which is preliminary data.</text>
</comment>
<accession>A0A9D1CEY6</accession>
<evidence type="ECO:0000313" key="2">
    <source>
        <dbReference type="EMBL" id="HIP97826.1"/>
    </source>
</evidence>
<reference evidence="2" key="1">
    <citation type="journal article" date="2020" name="ISME J.">
        <title>Gammaproteobacteria mediating utilization of methyl-, sulfur- and petroleum organic compounds in deep ocean hydrothermal plumes.</title>
        <authorList>
            <person name="Zhou Z."/>
            <person name="Liu Y."/>
            <person name="Pan J."/>
            <person name="Cron B.R."/>
            <person name="Toner B.M."/>
            <person name="Anantharaman K."/>
            <person name="Breier J.A."/>
            <person name="Dick G.J."/>
            <person name="Li M."/>
        </authorList>
    </citation>
    <scope>NUCLEOTIDE SEQUENCE</scope>
    <source>
        <strain evidence="2">SZUA-1501</strain>
    </source>
</reference>
<evidence type="ECO:0000313" key="3">
    <source>
        <dbReference type="Proteomes" id="UP000606463"/>
    </source>
</evidence>
<dbReference type="InterPro" id="IPR037587">
    <property type="entry name" value="LAMTOR2-like"/>
</dbReference>
<dbReference type="Gene3D" id="3.30.450.30">
    <property type="entry name" value="Dynein light chain 2a, cytoplasmic"/>
    <property type="match status" value="1"/>
</dbReference>
<gene>
    <name evidence="2" type="ORF">EYH37_00435</name>
</gene>
<feature type="domain" description="Roadblock/LAMTOR2" evidence="1">
    <location>
        <begin position="5"/>
        <end position="94"/>
    </location>
</feature>
<sequence length="118" mass="12526">MDTKFKPILEKLVRNADLEGAVLTTADGLPVESVLPAGMSDERLAAMSAAILSLGERAALELEKGSLEQITVKAQKGFVIVTGIGQEAVLTVMAPHDAKLGLLYLEIRKAAEELAKLL</sequence>
<dbReference type="GO" id="GO:0060090">
    <property type="term" value="F:molecular adaptor activity"/>
    <property type="evidence" value="ECO:0007669"/>
    <property type="project" value="InterPro"/>
</dbReference>
<dbReference type="EMBL" id="DQVE01000003">
    <property type="protein sequence ID" value="HIP97826.1"/>
    <property type="molecule type" value="Genomic_DNA"/>
</dbReference>
<proteinExistence type="predicted"/>
<name>A0A9D1CEY6_AQUAO</name>
<protein>
    <recommendedName>
        <fullName evidence="1">Roadblock/LAMTOR2 domain-containing protein</fullName>
    </recommendedName>
</protein>